<comment type="caution">
    <text evidence="3">The sequence shown here is derived from an EMBL/GenBank/DDBJ whole genome shotgun (WGS) entry which is preliminary data.</text>
</comment>
<feature type="chain" id="PRO_5016926613" description="Right handed beta helix domain-containing protein" evidence="1">
    <location>
        <begin position="23"/>
        <end position="275"/>
    </location>
</feature>
<dbReference type="InterPro" id="IPR011050">
    <property type="entry name" value="Pectin_lyase_fold/virulence"/>
</dbReference>
<proteinExistence type="predicted"/>
<evidence type="ECO:0000313" key="4">
    <source>
        <dbReference type="Proteomes" id="UP000264492"/>
    </source>
</evidence>
<gene>
    <name evidence="3" type="ORF">DX914_04530</name>
</gene>
<evidence type="ECO:0000259" key="2">
    <source>
        <dbReference type="Pfam" id="PF13229"/>
    </source>
</evidence>
<reference evidence="3 4" key="1">
    <citation type="submission" date="2018-08" db="EMBL/GenBank/DDBJ databases">
        <title>Lysobacter sp. zong2l5, whole genome shotgun sequence.</title>
        <authorList>
            <person name="Zhang X."/>
            <person name="Feng G."/>
            <person name="Zhu H."/>
        </authorList>
    </citation>
    <scope>NUCLEOTIDE SEQUENCE [LARGE SCALE GENOMIC DNA]</scope>
    <source>
        <strain evidence="4">zong2l5</strain>
    </source>
</reference>
<dbReference type="RefSeq" id="WP_115857850.1">
    <property type="nucleotide sequence ID" value="NZ_QTSU01000001.1"/>
</dbReference>
<accession>A0A371K3A0</accession>
<dbReference type="InterPro" id="IPR012334">
    <property type="entry name" value="Pectin_lyas_fold"/>
</dbReference>
<protein>
    <recommendedName>
        <fullName evidence="2">Right handed beta helix domain-containing protein</fullName>
    </recommendedName>
</protein>
<dbReference type="EMBL" id="QTSU01000001">
    <property type="protein sequence ID" value="RDZ28409.1"/>
    <property type="molecule type" value="Genomic_DNA"/>
</dbReference>
<dbReference type="PROSITE" id="PS51257">
    <property type="entry name" value="PROKAR_LIPOPROTEIN"/>
    <property type="match status" value="1"/>
</dbReference>
<dbReference type="OrthoDB" id="6020340at2"/>
<feature type="signal peptide" evidence="1">
    <location>
        <begin position="1"/>
        <end position="22"/>
    </location>
</feature>
<dbReference type="Gene3D" id="2.160.20.10">
    <property type="entry name" value="Single-stranded right-handed beta-helix, Pectin lyase-like"/>
    <property type="match status" value="1"/>
</dbReference>
<dbReference type="Pfam" id="PF13229">
    <property type="entry name" value="Beta_helix"/>
    <property type="match status" value="1"/>
</dbReference>
<evidence type="ECO:0000313" key="3">
    <source>
        <dbReference type="EMBL" id="RDZ28409.1"/>
    </source>
</evidence>
<keyword evidence="1" id="KW-0732">Signal</keyword>
<feature type="domain" description="Right handed beta helix" evidence="2">
    <location>
        <begin position="47"/>
        <end position="198"/>
    </location>
</feature>
<name>A0A371K3A0_9GAMM</name>
<dbReference type="SUPFAM" id="SSF51126">
    <property type="entry name" value="Pectin lyase-like"/>
    <property type="match status" value="1"/>
</dbReference>
<sequence length="275" mass="29835">MRFVPTLGLALSGLLCAHAALACDTVLAATDSVIDVPGKYCLNANRDHAVVIRSSNVELDCKTRTISRTDSYDGHIGIEVEEASNVVVRNCRIDGYPVGIQMQVQLDGQLINNTVINAGRPITVNGNRDPQNLGTRLTGNRIVGYLQNDHDMPAWTPAIEVANLPKVQLINNVVVGYRGTRGALLENSPEAQLTGNQFLDFLAEGDDVIYLRDSPRGRLVHNTVAMDYVRARAAIGSNTADHTCVENIVINAMGGGFEACSVARYNVVQPWLERP</sequence>
<keyword evidence="4" id="KW-1185">Reference proteome</keyword>
<evidence type="ECO:0000256" key="1">
    <source>
        <dbReference type="SAM" id="SignalP"/>
    </source>
</evidence>
<organism evidence="3 4">
    <name type="scientific">Lysobacter silvisoli</name>
    <dbReference type="NCBI Taxonomy" id="2293254"/>
    <lineage>
        <taxon>Bacteria</taxon>
        <taxon>Pseudomonadati</taxon>
        <taxon>Pseudomonadota</taxon>
        <taxon>Gammaproteobacteria</taxon>
        <taxon>Lysobacterales</taxon>
        <taxon>Lysobacteraceae</taxon>
        <taxon>Lysobacter</taxon>
    </lineage>
</organism>
<dbReference type="AlphaFoldDB" id="A0A371K3A0"/>
<dbReference type="Proteomes" id="UP000264492">
    <property type="component" value="Unassembled WGS sequence"/>
</dbReference>
<dbReference type="InterPro" id="IPR039448">
    <property type="entry name" value="Beta_helix"/>
</dbReference>